<dbReference type="EMBL" id="BDQK01000017">
    <property type="protein sequence ID" value="GBF82865.1"/>
    <property type="molecule type" value="Genomic_DNA"/>
</dbReference>
<dbReference type="RefSeq" id="WP_124976811.1">
    <property type="nucleotide sequence ID" value="NZ_BDQK01000017.1"/>
</dbReference>
<dbReference type="Proteomes" id="UP000287247">
    <property type="component" value="Unassembled WGS sequence"/>
</dbReference>
<evidence type="ECO:0000313" key="2">
    <source>
        <dbReference type="Proteomes" id="UP000287247"/>
    </source>
</evidence>
<comment type="caution">
    <text evidence="1">The sequence shown here is derived from an EMBL/GenBank/DDBJ whole genome shotgun (WGS) entry which is preliminary data.</text>
</comment>
<sequence>MTESKTNLNLFVCVLTYPAPTGNYRGESEENRTILQKIIKQGQKYAVISPESMRNALRETLILLNQPNNRTRIHDEDQLAVEFKEYPNAQKYADDFLFGYMVAQTNDVKKMRELNLSPKRDSIFRCNLAVALSPYKYDAIFHQSPLNAKTKNNEKTYWKNASTSALLHREVTHTAFQYPFALSQRDCLEKPEWIRALLQAIAQLNGVAGGHARAYYEFAPRSVVARLTPKLVAGYKTYGFEEDGSFPELNRLGKRDLDDCDLPGDEFWIGGEIVRQMDENELLNLTEAGVHLFKNPDQLFDAIADEFLGGVKNVSAA</sequence>
<evidence type="ECO:0000313" key="1">
    <source>
        <dbReference type="EMBL" id="GBF82865.1"/>
    </source>
</evidence>
<dbReference type="OrthoDB" id="9781560at2"/>
<reference evidence="2" key="1">
    <citation type="submission" date="2017-05" db="EMBL/GenBank/DDBJ databases">
        <title>Physiological properties and genetic analysis related to exopolysaccharide production of fresh-water unicellular cyanobacterium Aphanothece sacrum, Suizenji Nori, that has been cultured as a food source in Japan.</title>
        <authorList>
            <person name="Kanesaki Y."/>
            <person name="Yoshikawa S."/>
            <person name="Ohki K."/>
        </authorList>
    </citation>
    <scope>NUCLEOTIDE SEQUENCE [LARGE SCALE GENOMIC DNA]</scope>
    <source>
        <strain evidence="2">FPU1</strain>
    </source>
</reference>
<proteinExistence type="predicted"/>
<name>A0A401INM3_APHSA</name>
<gene>
    <name evidence="1" type="ORF">AsFPU1_4299</name>
</gene>
<accession>A0A401INM3</accession>
<dbReference type="AlphaFoldDB" id="A0A401INM3"/>
<organism evidence="1 2">
    <name type="scientific">Aphanothece sacrum FPU1</name>
    <dbReference type="NCBI Taxonomy" id="1920663"/>
    <lineage>
        <taxon>Bacteria</taxon>
        <taxon>Bacillati</taxon>
        <taxon>Cyanobacteriota</taxon>
        <taxon>Cyanophyceae</taxon>
        <taxon>Oscillatoriophycideae</taxon>
        <taxon>Chroococcales</taxon>
        <taxon>Aphanothecaceae</taxon>
        <taxon>Aphanothece</taxon>
    </lineage>
</organism>
<protein>
    <submittedName>
        <fullName evidence="1">CRISPR-associated autoregulator Cst2</fullName>
    </submittedName>
</protein>
<keyword evidence="2" id="KW-1185">Reference proteome</keyword>